<protein>
    <submittedName>
        <fullName evidence="1">Uncharacterized protein</fullName>
    </submittedName>
</protein>
<name>A0A8J8NFC4_HALGN</name>
<evidence type="ECO:0000313" key="1">
    <source>
        <dbReference type="EMBL" id="TNV73634.1"/>
    </source>
</evidence>
<comment type="caution">
    <text evidence="1">The sequence shown here is derived from an EMBL/GenBank/DDBJ whole genome shotgun (WGS) entry which is preliminary data.</text>
</comment>
<reference evidence="1" key="1">
    <citation type="submission" date="2019-06" db="EMBL/GenBank/DDBJ databases">
        <authorList>
            <person name="Zheng W."/>
        </authorList>
    </citation>
    <scope>NUCLEOTIDE SEQUENCE</scope>
    <source>
        <strain evidence="1">QDHG01</strain>
    </source>
</reference>
<accession>A0A8J8NFC4</accession>
<dbReference type="Proteomes" id="UP000785679">
    <property type="component" value="Unassembled WGS sequence"/>
</dbReference>
<gene>
    <name evidence="1" type="ORF">FGO68_gene17052</name>
</gene>
<sequence length="112" mass="13176">MPTESANSLLGLLQTSFQSKLQNVLNTDNSTARKLTLSFSKYSFLSVHILTIIYYQNCILQYSKLNQYLVIRQHWNQRILLQLIHHSSDKVKSSERQQATLRFLDFVEHDKF</sequence>
<evidence type="ECO:0000313" key="2">
    <source>
        <dbReference type="Proteomes" id="UP000785679"/>
    </source>
</evidence>
<organism evidence="1 2">
    <name type="scientific">Halteria grandinella</name>
    <dbReference type="NCBI Taxonomy" id="5974"/>
    <lineage>
        <taxon>Eukaryota</taxon>
        <taxon>Sar</taxon>
        <taxon>Alveolata</taxon>
        <taxon>Ciliophora</taxon>
        <taxon>Intramacronucleata</taxon>
        <taxon>Spirotrichea</taxon>
        <taxon>Stichotrichia</taxon>
        <taxon>Sporadotrichida</taxon>
        <taxon>Halteriidae</taxon>
        <taxon>Halteria</taxon>
    </lineage>
</organism>
<dbReference type="EMBL" id="RRYP01018448">
    <property type="protein sequence ID" value="TNV73634.1"/>
    <property type="molecule type" value="Genomic_DNA"/>
</dbReference>
<keyword evidence="2" id="KW-1185">Reference proteome</keyword>
<proteinExistence type="predicted"/>
<dbReference type="AlphaFoldDB" id="A0A8J8NFC4"/>